<protein>
    <submittedName>
        <fullName evidence="2">DUF4332 domain-containing protein</fullName>
    </submittedName>
</protein>
<evidence type="ECO:0000259" key="1">
    <source>
        <dbReference type="Pfam" id="PF14229"/>
    </source>
</evidence>
<accession>A0ABU5RWE9</accession>
<evidence type="ECO:0000313" key="3">
    <source>
        <dbReference type="Proteomes" id="UP001304461"/>
    </source>
</evidence>
<reference evidence="2 3" key="1">
    <citation type="submission" date="2023-12" db="EMBL/GenBank/DDBJ databases">
        <title>Baltic Sea Cyanobacteria.</title>
        <authorList>
            <person name="Delbaje E."/>
            <person name="Fewer D.P."/>
            <person name="Shishido T.K."/>
        </authorList>
    </citation>
    <scope>NUCLEOTIDE SEQUENCE [LARGE SCALE GENOMIC DNA]</scope>
    <source>
        <strain evidence="2 3">UHCC 0139</strain>
    </source>
</reference>
<dbReference type="RefSeq" id="WP_323306047.1">
    <property type="nucleotide sequence ID" value="NZ_JAYGHX010000007.1"/>
</dbReference>
<sequence>MTHPFRPAAHLRREEQRLRRAGIASWVALAGLDDARLRDLAASGEASEARLIRLRGQARLVSAVGLAPEEAALLLHGGIASPAGLAAADPQQLLVQLGRLQRRLTGSAVPPVDLPLVLSWIRRARQASGRSPN</sequence>
<dbReference type="Proteomes" id="UP001304461">
    <property type="component" value="Unassembled WGS sequence"/>
</dbReference>
<name>A0ABU5RWE9_9CYAN</name>
<proteinExistence type="predicted"/>
<gene>
    <name evidence="2" type="ORF">VB738_12545</name>
</gene>
<dbReference type="EMBL" id="JAYGHX010000007">
    <property type="protein sequence ID" value="MEA5392087.1"/>
    <property type="molecule type" value="Genomic_DNA"/>
</dbReference>
<organism evidence="2 3">
    <name type="scientific">Cyanobium gracile UHCC 0139</name>
    <dbReference type="NCBI Taxonomy" id="3110308"/>
    <lineage>
        <taxon>Bacteria</taxon>
        <taxon>Bacillati</taxon>
        <taxon>Cyanobacteriota</taxon>
        <taxon>Cyanophyceae</taxon>
        <taxon>Synechococcales</taxon>
        <taxon>Prochlorococcaceae</taxon>
        <taxon>Cyanobium</taxon>
    </lineage>
</organism>
<keyword evidence="3" id="KW-1185">Reference proteome</keyword>
<dbReference type="Pfam" id="PF14229">
    <property type="entry name" value="DUF4332"/>
    <property type="match status" value="1"/>
</dbReference>
<comment type="caution">
    <text evidence="2">The sequence shown here is derived from an EMBL/GenBank/DDBJ whole genome shotgun (WGS) entry which is preliminary data.</text>
</comment>
<feature type="domain" description="DUF4332" evidence="1">
    <location>
        <begin position="12"/>
        <end position="126"/>
    </location>
</feature>
<dbReference type="InterPro" id="IPR025567">
    <property type="entry name" value="DUF4332"/>
</dbReference>
<evidence type="ECO:0000313" key="2">
    <source>
        <dbReference type="EMBL" id="MEA5392087.1"/>
    </source>
</evidence>